<feature type="chain" id="PRO_5012692482" evidence="8">
    <location>
        <begin position="22"/>
        <end position="520"/>
    </location>
</feature>
<dbReference type="PANTHER" id="PTHR35093">
    <property type="entry name" value="OUTER MEMBRANE PROTEIN NMB0088-RELATED"/>
    <property type="match status" value="1"/>
</dbReference>
<dbReference type="InterPro" id="IPR005017">
    <property type="entry name" value="OMPP1/FadL/TodX"/>
</dbReference>
<evidence type="ECO:0000256" key="3">
    <source>
        <dbReference type="ARBA" id="ARBA00022452"/>
    </source>
</evidence>
<evidence type="ECO:0000313" key="9">
    <source>
        <dbReference type="EMBL" id="SNS97023.1"/>
    </source>
</evidence>
<accession>A0A239IVJ4</accession>
<dbReference type="Gene3D" id="2.40.160.60">
    <property type="entry name" value="Outer membrane protein transport protein (OMPP1/FadL/TodX)"/>
    <property type="match status" value="1"/>
</dbReference>
<keyword evidence="7" id="KW-0998">Cell outer membrane</keyword>
<keyword evidence="5 8" id="KW-0732">Signal</keyword>
<dbReference type="Proteomes" id="UP000198393">
    <property type="component" value="Unassembled WGS sequence"/>
</dbReference>
<evidence type="ECO:0000256" key="6">
    <source>
        <dbReference type="ARBA" id="ARBA00023136"/>
    </source>
</evidence>
<reference evidence="9 10" key="1">
    <citation type="submission" date="2017-06" db="EMBL/GenBank/DDBJ databases">
        <authorList>
            <person name="Kim H.J."/>
            <person name="Triplett B.A."/>
        </authorList>
    </citation>
    <scope>NUCLEOTIDE SEQUENCE [LARGE SCALE GENOMIC DNA]</scope>
    <source>
        <strain evidence="9 10">DSM 19307</strain>
    </source>
</reference>
<evidence type="ECO:0000256" key="4">
    <source>
        <dbReference type="ARBA" id="ARBA00022692"/>
    </source>
</evidence>
<comment type="similarity">
    <text evidence="2">Belongs to the OmpP1/FadL family.</text>
</comment>
<evidence type="ECO:0000256" key="2">
    <source>
        <dbReference type="ARBA" id="ARBA00008163"/>
    </source>
</evidence>
<feature type="signal peptide" evidence="8">
    <location>
        <begin position="1"/>
        <end position="21"/>
    </location>
</feature>
<dbReference type="SUPFAM" id="SSF56935">
    <property type="entry name" value="Porins"/>
    <property type="match status" value="1"/>
</dbReference>
<evidence type="ECO:0000256" key="8">
    <source>
        <dbReference type="SAM" id="SignalP"/>
    </source>
</evidence>
<protein>
    <submittedName>
        <fullName evidence="9">Outer membrane protein transport protein (OMPP1/FadL/TodX)</fullName>
    </submittedName>
</protein>
<sequence length="520" mass="57713">MKSKLTILLLSIFGCSVISNAQYFEDAYRFSNTNYSLGSTARMQAVGGAQIALGGDISSAVSNPAGLGFFNKSVFVFSPSLDFISADTDYSIIRPDEVINAPGSDLTFRNNFNFSNIGTVINFGKGRFTDDKFKGGSLAISLSRNNTYHLSRTYEGENGFNSIVDNILQGAGSKSLNELSELEYAAFDQFIINQYEDDQGIFYTSNVGGFPIQRETIKERGSHYQLNMAWGGNYDDRLYFGGGMGVQILNYKQNRSYEEFDFLQDGSDMDSLNAIFIDDEIRTRGAGVNFNAGAIYRPASFLTVGVSYTSPSFLSLDEESFIDLEADWDPGSTFTEEVDGETTTYDLANIDPYRSNLFVNTYRLRTPSKVGLGASMFIGKSGFLSGDLEFVNYGNAKLNSDDFSTSQDNDDIKSAYESVVNIRVGGEYRFDSFRLRAGYAYFPDPFKDTNLQDRTNITFGFGYRTFDYFLDFAVVSSISQQQAVPYFLDPETVPEDFAGQPVATSDIQNTTVTVTFGFNF</sequence>
<dbReference type="RefSeq" id="WP_089356564.1">
    <property type="nucleotide sequence ID" value="NZ_FZPD01000003.1"/>
</dbReference>
<evidence type="ECO:0000256" key="7">
    <source>
        <dbReference type="ARBA" id="ARBA00023237"/>
    </source>
</evidence>
<dbReference type="PROSITE" id="PS51257">
    <property type="entry name" value="PROKAR_LIPOPROTEIN"/>
    <property type="match status" value="1"/>
</dbReference>
<evidence type="ECO:0000313" key="10">
    <source>
        <dbReference type="Proteomes" id="UP000198393"/>
    </source>
</evidence>
<gene>
    <name evidence="9" type="ORF">SAMN05421640_1829</name>
</gene>
<dbReference type="PANTHER" id="PTHR35093:SF8">
    <property type="entry name" value="OUTER MEMBRANE PROTEIN NMB0088-RELATED"/>
    <property type="match status" value="1"/>
</dbReference>
<evidence type="ECO:0000256" key="1">
    <source>
        <dbReference type="ARBA" id="ARBA00004571"/>
    </source>
</evidence>
<dbReference type="EMBL" id="FZPD01000003">
    <property type="protein sequence ID" value="SNS97023.1"/>
    <property type="molecule type" value="Genomic_DNA"/>
</dbReference>
<keyword evidence="4" id="KW-0812">Transmembrane</keyword>
<dbReference type="AlphaFoldDB" id="A0A239IVJ4"/>
<keyword evidence="10" id="KW-1185">Reference proteome</keyword>
<proteinExistence type="inferred from homology"/>
<dbReference type="GO" id="GO:0009279">
    <property type="term" value="C:cell outer membrane"/>
    <property type="evidence" value="ECO:0007669"/>
    <property type="project" value="UniProtKB-SubCell"/>
</dbReference>
<organism evidence="9 10">
    <name type="scientific">Ekhidna lutea</name>
    <dbReference type="NCBI Taxonomy" id="447679"/>
    <lineage>
        <taxon>Bacteria</taxon>
        <taxon>Pseudomonadati</taxon>
        <taxon>Bacteroidota</taxon>
        <taxon>Cytophagia</taxon>
        <taxon>Cytophagales</taxon>
        <taxon>Reichenbachiellaceae</taxon>
        <taxon>Ekhidna</taxon>
    </lineage>
</organism>
<name>A0A239IVJ4_EKHLU</name>
<keyword evidence="3" id="KW-1134">Transmembrane beta strand</keyword>
<comment type="subcellular location">
    <subcellularLocation>
        <location evidence="1">Cell outer membrane</location>
        <topology evidence="1">Multi-pass membrane protein</topology>
    </subcellularLocation>
</comment>
<keyword evidence="6" id="KW-0472">Membrane</keyword>
<evidence type="ECO:0000256" key="5">
    <source>
        <dbReference type="ARBA" id="ARBA00022729"/>
    </source>
</evidence>
<dbReference type="OrthoDB" id="9765571at2"/>
<dbReference type="GO" id="GO:0015483">
    <property type="term" value="F:long-chain fatty acid transporting porin activity"/>
    <property type="evidence" value="ECO:0007669"/>
    <property type="project" value="TreeGrafter"/>
</dbReference>